<dbReference type="Pfam" id="PF10373">
    <property type="entry name" value="EST1_DNA_bind"/>
    <property type="match status" value="1"/>
</dbReference>
<name>A0A4Z1L2F2_9HELO</name>
<keyword evidence="3" id="KW-1185">Reference proteome</keyword>
<dbReference type="InterPro" id="IPR045153">
    <property type="entry name" value="Est1/Ebs1-like"/>
</dbReference>
<proteinExistence type="predicted"/>
<dbReference type="SUPFAM" id="SSF48452">
    <property type="entry name" value="TPR-like"/>
    <property type="match status" value="1"/>
</dbReference>
<dbReference type="GO" id="GO:0070034">
    <property type="term" value="F:telomerase RNA binding"/>
    <property type="evidence" value="ECO:0007669"/>
    <property type="project" value="TreeGrafter"/>
</dbReference>
<dbReference type="GO" id="GO:0000184">
    <property type="term" value="P:nuclear-transcribed mRNA catabolic process, nonsense-mediated decay"/>
    <property type="evidence" value="ECO:0007669"/>
    <property type="project" value="TreeGrafter"/>
</dbReference>
<protein>
    <recommendedName>
        <fullName evidence="1">DNA/RNA-binding domain-containing protein</fullName>
    </recommendedName>
</protein>
<dbReference type="GO" id="GO:0005697">
    <property type="term" value="C:telomerase holoenzyme complex"/>
    <property type="evidence" value="ECO:0007669"/>
    <property type="project" value="TreeGrafter"/>
</dbReference>
<dbReference type="FunFam" id="1.25.40.10:FF:000202">
    <property type="entry name" value="Unplaced genomic scaffold supercont1.7, whole genome shotgun sequence"/>
    <property type="match status" value="1"/>
</dbReference>
<evidence type="ECO:0000313" key="3">
    <source>
        <dbReference type="Proteomes" id="UP000297280"/>
    </source>
</evidence>
<dbReference type="PANTHER" id="PTHR15696:SF0">
    <property type="entry name" value="TELOMERASE-BINDING PROTEIN EST1A"/>
    <property type="match status" value="1"/>
</dbReference>
<gene>
    <name evidence="2" type="ORF">BPOR_0047g00090</name>
</gene>
<dbReference type="InterPro" id="IPR018834">
    <property type="entry name" value="DNA/RNA-bd_Est1-type"/>
</dbReference>
<dbReference type="Gene3D" id="1.25.40.10">
    <property type="entry name" value="Tetratricopeptide repeat domain"/>
    <property type="match status" value="1"/>
</dbReference>
<organism evidence="2 3">
    <name type="scientific">Botrytis porri</name>
    <dbReference type="NCBI Taxonomy" id="87229"/>
    <lineage>
        <taxon>Eukaryota</taxon>
        <taxon>Fungi</taxon>
        <taxon>Dikarya</taxon>
        <taxon>Ascomycota</taxon>
        <taxon>Pezizomycotina</taxon>
        <taxon>Leotiomycetes</taxon>
        <taxon>Helotiales</taxon>
        <taxon>Sclerotiniaceae</taxon>
        <taxon>Botrytis</taxon>
    </lineage>
</organism>
<reference evidence="2 3" key="1">
    <citation type="submission" date="2017-12" db="EMBL/GenBank/DDBJ databases">
        <title>Comparative genomics of Botrytis spp.</title>
        <authorList>
            <person name="Valero-Jimenez C.A."/>
            <person name="Tapia P."/>
            <person name="Veloso J."/>
            <person name="Silva-Moreno E."/>
            <person name="Staats M."/>
            <person name="Valdes J.H."/>
            <person name="Van Kan J.A.L."/>
        </authorList>
    </citation>
    <scope>NUCLEOTIDE SEQUENCE [LARGE SCALE GENOMIC DNA]</scope>
    <source>
        <strain evidence="2 3">MUCL3349</strain>
    </source>
</reference>
<dbReference type="STRING" id="87229.A0A4Z1L2F2"/>
<dbReference type="GO" id="GO:0042162">
    <property type="term" value="F:telomeric DNA binding"/>
    <property type="evidence" value="ECO:0007669"/>
    <property type="project" value="TreeGrafter"/>
</dbReference>
<dbReference type="AlphaFoldDB" id="A0A4Z1L2F2"/>
<evidence type="ECO:0000259" key="1">
    <source>
        <dbReference type="Pfam" id="PF10373"/>
    </source>
</evidence>
<evidence type="ECO:0000313" key="2">
    <source>
        <dbReference type="EMBL" id="TGO90886.1"/>
    </source>
</evidence>
<comment type="caution">
    <text evidence="2">The sequence shown here is derived from an EMBL/GenBank/DDBJ whole genome shotgun (WGS) entry which is preliminary data.</text>
</comment>
<sequence>MSDLDLDLDLEGLWIQCERPNDQKTQSCTCTYCSDQRTHYSKDDLRLHIEERHGGNITSHVHGFQQHPEALEPQLVLMRSIDDSHHYEVVVESIVPSQEVQFPNYIATNNKETLTDRFSTMADAGDDVSTILSASFREVSVSTLPAKEKARLFTQNEKQHYQHHPNQECYHDKANIQPAKSSKQSERNKSDIMLQFKTRHISQKQLIVEARGLYAGLQMVAAKCIEVDEKLAILQGDSPVPEPLNDKQWNALNELHHTLIYAFYDLFQVLQHPSASLALQTLPSKHFLPGRMWRHAIHSFLEVLRARLPTSHDNMIAFMNSTYSMLGIFYETVPAFQDVWIECLGDLGRFRTAVAVDNTEDKQIWNSVARYWYSKASDRAPATGRLYHHLAILTYPNSDPLSGLYYYAKSLCVATPFTPTKESLVKFFHQVKSKQVQLPSFNTTFVIAHSYIFTYTNMEQFERTVEKFLSLLDSHIGQVTRKFMEEGYHISISNIIAAIGFGSGDNPVTKLMMHSSTHNTSEDYMGGTQNDLSQPTTAFRYAEYLNNSVLEIVLKRIGDLNVLPFVHVTLVYLHHISQFDNATALLALGFPWQLLNIMLNTLLCSYGTLECIEHNGFPSLKKNENDYVRPFTEDYAMRGLSWAEGLYPEEYFLDENVDEEEKCQELPSMLKQRQERILWLACRVAARVSPWLIFNSSKSEFTTEARSADLQSERTC</sequence>
<dbReference type="InterPro" id="IPR011990">
    <property type="entry name" value="TPR-like_helical_dom_sf"/>
</dbReference>
<dbReference type="Proteomes" id="UP000297280">
    <property type="component" value="Unassembled WGS sequence"/>
</dbReference>
<accession>A0A4Z1L2F2</accession>
<feature type="domain" description="DNA/RNA-binding" evidence="1">
    <location>
        <begin position="369"/>
        <end position="641"/>
    </location>
</feature>
<dbReference type="PANTHER" id="PTHR15696">
    <property type="entry name" value="SMG-7 SUPPRESSOR WITH MORPHOLOGICAL EFFECT ON GENITALIA PROTEIN 7"/>
    <property type="match status" value="1"/>
</dbReference>
<dbReference type="EMBL" id="PQXO01000047">
    <property type="protein sequence ID" value="TGO90886.1"/>
    <property type="molecule type" value="Genomic_DNA"/>
</dbReference>